<dbReference type="SMART" id="SM00235">
    <property type="entry name" value="ZnMc"/>
    <property type="match status" value="1"/>
</dbReference>
<feature type="binding site" evidence="6">
    <location>
        <position position="80"/>
    </location>
    <ligand>
        <name>Zn(2+)</name>
        <dbReference type="ChEBI" id="CHEBI:29105"/>
        <label>2</label>
        <note>catalytic</note>
    </ligand>
</feature>
<dbReference type="SUPFAM" id="SSF55486">
    <property type="entry name" value="Metalloproteases ('zincins'), catalytic domain"/>
    <property type="match status" value="1"/>
</dbReference>
<dbReference type="PANTHER" id="PTHR10201:SF213">
    <property type="entry name" value="METALLOENDOPROTEINASE 2-MMP-LIKE"/>
    <property type="match status" value="1"/>
</dbReference>
<keyword evidence="1" id="KW-0645">Protease</keyword>
<evidence type="ECO:0000256" key="5">
    <source>
        <dbReference type="PIRSR" id="PIRSR621190-1"/>
    </source>
</evidence>
<feature type="active site" evidence="5">
    <location>
        <position position="63"/>
    </location>
</feature>
<dbReference type="Gene3D" id="3.40.390.10">
    <property type="entry name" value="Collagenase (Catalytic Domain)"/>
    <property type="match status" value="1"/>
</dbReference>
<evidence type="ECO:0000256" key="3">
    <source>
        <dbReference type="ARBA" id="ARBA00022801"/>
    </source>
</evidence>
<comment type="cofactor">
    <cofactor evidence="6">
        <name>Zn(2+)</name>
        <dbReference type="ChEBI" id="CHEBI:29105"/>
    </cofactor>
    <text evidence="6">Binds 2 Zn(2+) ions per subunit.</text>
</comment>
<protein>
    <recommendedName>
        <fullName evidence="7">Peptidase metallopeptidase domain-containing protein</fullName>
    </recommendedName>
</protein>
<evidence type="ECO:0000256" key="2">
    <source>
        <dbReference type="ARBA" id="ARBA00022723"/>
    </source>
</evidence>
<dbReference type="GO" id="GO:0030198">
    <property type="term" value="P:extracellular matrix organization"/>
    <property type="evidence" value="ECO:0007669"/>
    <property type="project" value="TreeGrafter"/>
</dbReference>
<dbReference type="PANTHER" id="PTHR10201">
    <property type="entry name" value="MATRIX METALLOPROTEINASE"/>
    <property type="match status" value="1"/>
</dbReference>
<feature type="binding site" evidence="6">
    <location>
        <position position="38"/>
    </location>
    <ligand>
        <name>Zn(2+)</name>
        <dbReference type="ChEBI" id="CHEBI:29105"/>
        <label>1</label>
    </ligand>
</feature>
<dbReference type="GO" id="GO:0030574">
    <property type="term" value="P:collagen catabolic process"/>
    <property type="evidence" value="ECO:0007669"/>
    <property type="project" value="TreeGrafter"/>
</dbReference>
<sequence length="112" mass="12120">MVDLQVGFKSRDHGDGFPFNGPGGLLAHAFPPTDCKHHYDADDQWSVGAVPGQFDLETAALHEIGHLLGLQHSNVQGAIMWPRISQGMTKGLDKDDMDGIKALYNVCLFGSS</sequence>
<comment type="caution">
    <text evidence="8">The sequence shown here is derived from an EMBL/GenBank/DDBJ whole genome shotgun (WGS) entry which is preliminary data.</text>
</comment>
<feature type="binding site" evidence="6">
    <location>
        <position position="40"/>
    </location>
    <ligand>
        <name>Ca(2+)</name>
        <dbReference type="ChEBI" id="CHEBI:29108"/>
        <label>3</label>
    </ligand>
</feature>
<organism evidence="8 9">
    <name type="scientific">Lithocarpus litseifolius</name>
    <dbReference type="NCBI Taxonomy" id="425828"/>
    <lineage>
        <taxon>Eukaryota</taxon>
        <taxon>Viridiplantae</taxon>
        <taxon>Streptophyta</taxon>
        <taxon>Embryophyta</taxon>
        <taxon>Tracheophyta</taxon>
        <taxon>Spermatophyta</taxon>
        <taxon>Magnoliopsida</taxon>
        <taxon>eudicotyledons</taxon>
        <taxon>Gunneridae</taxon>
        <taxon>Pentapetalae</taxon>
        <taxon>rosids</taxon>
        <taxon>fabids</taxon>
        <taxon>Fagales</taxon>
        <taxon>Fagaceae</taxon>
        <taxon>Lithocarpus</taxon>
    </lineage>
</organism>
<reference evidence="8 9" key="1">
    <citation type="submission" date="2024-01" db="EMBL/GenBank/DDBJ databases">
        <title>A telomere-to-telomere, gap-free genome of sweet tea (Lithocarpus litseifolius).</title>
        <authorList>
            <person name="Zhou J."/>
        </authorList>
    </citation>
    <scope>NUCLEOTIDE SEQUENCE [LARGE SCALE GENOMIC DNA]</scope>
    <source>
        <strain evidence="8">Zhou-2022a</strain>
        <tissue evidence="8">Leaf</tissue>
    </source>
</reference>
<feature type="domain" description="Peptidase metallopeptidase" evidence="7">
    <location>
        <begin position="1"/>
        <end position="106"/>
    </location>
</feature>
<dbReference type="PRINTS" id="PR00138">
    <property type="entry name" value="MATRIXIN"/>
</dbReference>
<accession>A0AAW2C2C1</accession>
<feature type="binding site" evidence="6">
    <location>
        <position position="62"/>
    </location>
    <ligand>
        <name>Zn(2+)</name>
        <dbReference type="ChEBI" id="CHEBI:29105"/>
        <label>2</label>
        <note>catalytic</note>
    </ligand>
</feature>
<feature type="binding site" evidence="6">
    <location>
        <position position="15"/>
    </location>
    <ligand>
        <name>Zn(2+)</name>
        <dbReference type="ChEBI" id="CHEBI:29105"/>
        <label>1</label>
    </ligand>
</feature>
<dbReference type="InterPro" id="IPR001818">
    <property type="entry name" value="Pept_M10_metallopeptidase"/>
</dbReference>
<feature type="binding site" evidence="6">
    <location>
        <position position="21"/>
    </location>
    <ligand>
        <name>Ca(2+)</name>
        <dbReference type="ChEBI" id="CHEBI:29108"/>
        <label>3</label>
    </ligand>
</feature>
<feature type="binding site" evidence="6">
    <location>
        <position position="28"/>
    </location>
    <ligand>
        <name>Zn(2+)</name>
        <dbReference type="ChEBI" id="CHEBI:29105"/>
        <label>1</label>
    </ligand>
</feature>
<proteinExistence type="predicted"/>
<evidence type="ECO:0000256" key="1">
    <source>
        <dbReference type="ARBA" id="ARBA00022670"/>
    </source>
</evidence>
<comment type="cofactor">
    <cofactor evidence="6">
        <name>Ca(2+)</name>
        <dbReference type="ChEBI" id="CHEBI:29108"/>
    </cofactor>
    <text evidence="6">Can bind about 5 Ca(2+) ions per subunit.</text>
</comment>
<dbReference type="GO" id="GO:0008270">
    <property type="term" value="F:zinc ion binding"/>
    <property type="evidence" value="ECO:0007669"/>
    <property type="project" value="InterPro"/>
</dbReference>
<dbReference type="InterPro" id="IPR021190">
    <property type="entry name" value="Pept_M10A"/>
</dbReference>
<dbReference type="Proteomes" id="UP001459277">
    <property type="component" value="Unassembled WGS sequence"/>
</dbReference>
<feature type="binding site" evidence="6">
    <location>
        <position position="3"/>
    </location>
    <ligand>
        <name>Ca(2+)</name>
        <dbReference type="ChEBI" id="CHEBI:29108"/>
        <label>2</label>
    </ligand>
</feature>
<dbReference type="InterPro" id="IPR006026">
    <property type="entry name" value="Peptidase_Metallo"/>
</dbReference>
<dbReference type="EMBL" id="JAZDWU010000009">
    <property type="protein sequence ID" value="KAK9991762.1"/>
    <property type="molecule type" value="Genomic_DNA"/>
</dbReference>
<feature type="binding site" evidence="6">
    <location>
        <position position="13"/>
    </location>
    <ligand>
        <name>Zn(2+)</name>
        <dbReference type="ChEBI" id="CHEBI:29105"/>
        <label>1</label>
    </ligand>
</feature>
<dbReference type="GO" id="GO:0006508">
    <property type="term" value="P:proteolysis"/>
    <property type="evidence" value="ECO:0007669"/>
    <property type="project" value="UniProtKB-KW"/>
</dbReference>
<dbReference type="GO" id="GO:0004222">
    <property type="term" value="F:metalloendopeptidase activity"/>
    <property type="evidence" value="ECO:0007669"/>
    <property type="project" value="InterPro"/>
</dbReference>
<keyword evidence="3" id="KW-0378">Hydrolase</keyword>
<evidence type="ECO:0000259" key="7">
    <source>
        <dbReference type="SMART" id="SM00235"/>
    </source>
</evidence>
<keyword evidence="4 6" id="KW-0862">Zinc</keyword>
<feature type="binding site" evidence="6">
    <location>
        <position position="72"/>
    </location>
    <ligand>
        <name>Zn(2+)</name>
        <dbReference type="ChEBI" id="CHEBI:29105"/>
        <label>2</label>
        <note>catalytic</note>
    </ligand>
</feature>
<gene>
    <name evidence="8" type="ORF">SO802_026747</name>
</gene>
<evidence type="ECO:0000256" key="6">
    <source>
        <dbReference type="PIRSR" id="PIRSR621190-2"/>
    </source>
</evidence>
<feature type="binding site" evidence="6">
    <location>
        <position position="66"/>
    </location>
    <ligand>
        <name>Zn(2+)</name>
        <dbReference type="ChEBI" id="CHEBI:29105"/>
        <label>2</label>
        <note>catalytic</note>
    </ligand>
</feature>
<evidence type="ECO:0000313" key="9">
    <source>
        <dbReference type="Proteomes" id="UP001459277"/>
    </source>
</evidence>
<feature type="binding site" evidence="6">
    <location>
        <position position="25"/>
    </location>
    <ligand>
        <name>Ca(2+)</name>
        <dbReference type="ChEBI" id="CHEBI:29108"/>
        <label>3</label>
    </ligand>
</feature>
<dbReference type="Pfam" id="PF00413">
    <property type="entry name" value="Peptidase_M10"/>
    <property type="match status" value="1"/>
</dbReference>
<evidence type="ECO:0000256" key="4">
    <source>
        <dbReference type="ARBA" id="ARBA00022833"/>
    </source>
</evidence>
<keyword evidence="6" id="KW-0106">Calcium</keyword>
<evidence type="ECO:0000313" key="8">
    <source>
        <dbReference type="EMBL" id="KAK9991762.1"/>
    </source>
</evidence>
<keyword evidence="2 6" id="KW-0479">Metal-binding</keyword>
<dbReference type="AlphaFoldDB" id="A0AAW2C2C1"/>
<dbReference type="GO" id="GO:0031012">
    <property type="term" value="C:extracellular matrix"/>
    <property type="evidence" value="ECO:0007669"/>
    <property type="project" value="InterPro"/>
</dbReference>
<keyword evidence="9" id="KW-1185">Reference proteome</keyword>
<dbReference type="InterPro" id="IPR024079">
    <property type="entry name" value="MetalloPept_cat_dom_sf"/>
</dbReference>
<name>A0AAW2C2C1_9ROSI</name>